<dbReference type="EMBL" id="WXXP01000794">
    <property type="protein sequence ID" value="NEK55702.1"/>
    <property type="molecule type" value="Genomic_DNA"/>
</dbReference>
<accession>A0A6P0DU76</accession>
<organism evidence="1 2">
    <name type="scientific">Rhizobium leguminosarum</name>
    <dbReference type="NCBI Taxonomy" id="384"/>
    <lineage>
        <taxon>Bacteria</taxon>
        <taxon>Pseudomonadati</taxon>
        <taxon>Pseudomonadota</taxon>
        <taxon>Alphaproteobacteria</taxon>
        <taxon>Hyphomicrobiales</taxon>
        <taxon>Rhizobiaceae</taxon>
        <taxon>Rhizobium/Agrobacterium group</taxon>
        <taxon>Rhizobium</taxon>
    </lineage>
</organism>
<comment type="caution">
    <text evidence="1">The sequence shown here is derived from an EMBL/GenBank/DDBJ whole genome shotgun (WGS) entry which is preliminary data.</text>
</comment>
<dbReference type="Proteomes" id="UP000471409">
    <property type="component" value="Unassembled WGS sequence"/>
</dbReference>
<sequence>MIDTFRWVQSSLASTRIVESEHALVSPKDAISDDMRCMVEDLQRFGQIHKTPGAYSLADGTMIVHPHFYAALKRRFAEKLEAQSDRMFMTAM</sequence>
<evidence type="ECO:0000313" key="2">
    <source>
        <dbReference type="Proteomes" id="UP000471409"/>
    </source>
</evidence>
<evidence type="ECO:0000313" key="1">
    <source>
        <dbReference type="EMBL" id="NEK55702.1"/>
    </source>
</evidence>
<gene>
    <name evidence="1" type="ORF">GUK36_41465</name>
</gene>
<reference evidence="1 2" key="1">
    <citation type="submission" date="2020-01" db="EMBL/GenBank/DDBJ databases">
        <title>Rhizobium genotypes associated with high levels of biological nitrogen fixation by grain legumes in a temperate-maritime cropping system.</title>
        <authorList>
            <person name="Maluk M."/>
            <person name="Francesc Ferrando Molina F."/>
            <person name="Lopez Del Egido L."/>
            <person name="Lafos M."/>
            <person name="Langarica-Fuentes A."/>
            <person name="Gebre Yohannes G."/>
            <person name="Young M.W."/>
            <person name="Martin P."/>
            <person name="Gantlett R."/>
            <person name="Kenicer G."/>
            <person name="Hawes C."/>
            <person name="Begg G.S."/>
            <person name="Quilliam R.S."/>
            <person name="Squire G.R."/>
            <person name="Poole P.S."/>
            <person name="Young P.W."/>
            <person name="Iannetta P.M."/>
            <person name="James E.K."/>
        </authorList>
    </citation>
    <scope>NUCLEOTIDE SEQUENCE [LARGE SCALE GENOMIC DNA]</scope>
    <source>
        <strain evidence="1 2">JHI944</strain>
    </source>
</reference>
<dbReference type="AlphaFoldDB" id="A0A6P0DU76"/>
<dbReference type="RefSeq" id="WP_164001559.1">
    <property type="nucleotide sequence ID" value="NZ_WXXP01000794.1"/>
</dbReference>
<proteinExistence type="predicted"/>
<feature type="non-terminal residue" evidence="1">
    <location>
        <position position="92"/>
    </location>
</feature>
<name>A0A6P0DU76_RHILE</name>
<protein>
    <submittedName>
        <fullName evidence="1">Uncharacterized protein</fullName>
    </submittedName>
</protein>